<comment type="caution">
    <text evidence="1">The sequence shown here is derived from an EMBL/GenBank/DDBJ whole genome shotgun (WGS) entry which is preliminary data.</text>
</comment>
<name>A0A9D1UXH1_9LACO</name>
<dbReference type="Proteomes" id="UP000823963">
    <property type="component" value="Unassembled WGS sequence"/>
</dbReference>
<sequence>MARKNEIPVSLHIKTLHRLGSESEEYVQDFSGKYILFENAAYLRYMEQNASDGEDALVTFKFEQDGKVQLTRKMGQHKLHLYFEMGKRNEVPYHTPFGNVPLSVVTNAMQLEIEETPQVNGEIKIDYQLFNGDVPLGDYKIRLQFNV</sequence>
<dbReference type="Gene3D" id="2.40.128.20">
    <property type="match status" value="1"/>
</dbReference>
<dbReference type="Pfam" id="PF09148">
    <property type="entry name" value="DUF1934"/>
    <property type="match status" value="1"/>
</dbReference>
<reference evidence="1" key="1">
    <citation type="journal article" date="2021" name="PeerJ">
        <title>Extensive microbial diversity within the chicken gut microbiome revealed by metagenomics and culture.</title>
        <authorList>
            <person name="Gilroy R."/>
            <person name="Ravi A."/>
            <person name="Getino M."/>
            <person name="Pursley I."/>
            <person name="Horton D.L."/>
            <person name="Alikhan N.F."/>
            <person name="Baker D."/>
            <person name="Gharbi K."/>
            <person name="Hall N."/>
            <person name="Watson M."/>
            <person name="Adriaenssens E.M."/>
            <person name="Foster-Nyarko E."/>
            <person name="Jarju S."/>
            <person name="Secka A."/>
            <person name="Antonio M."/>
            <person name="Oren A."/>
            <person name="Chaudhuri R.R."/>
            <person name="La Ragione R."/>
            <person name="Hildebrand F."/>
            <person name="Pallen M.J."/>
        </authorList>
    </citation>
    <scope>NUCLEOTIDE SEQUENCE</scope>
    <source>
        <strain evidence="1">6627</strain>
    </source>
</reference>
<reference evidence="1" key="2">
    <citation type="submission" date="2021-04" db="EMBL/GenBank/DDBJ databases">
        <authorList>
            <person name="Gilroy R."/>
        </authorList>
    </citation>
    <scope>NUCLEOTIDE SEQUENCE</scope>
    <source>
        <strain evidence="1">6627</strain>
    </source>
</reference>
<accession>A0A9D1UXH1</accession>
<evidence type="ECO:0000313" key="1">
    <source>
        <dbReference type="EMBL" id="HIX02162.1"/>
    </source>
</evidence>
<gene>
    <name evidence="1" type="ORF">H9861_05340</name>
</gene>
<dbReference type="InterPro" id="IPR015231">
    <property type="entry name" value="DUF1934"/>
</dbReference>
<dbReference type="AlphaFoldDB" id="A0A9D1UXH1"/>
<dbReference type="EMBL" id="DXFP01000050">
    <property type="protein sequence ID" value="HIX02162.1"/>
    <property type="molecule type" value="Genomic_DNA"/>
</dbReference>
<protein>
    <submittedName>
        <fullName evidence="1">DUF1934 domain-containing protein</fullName>
    </submittedName>
</protein>
<proteinExistence type="predicted"/>
<evidence type="ECO:0000313" key="2">
    <source>
        <dbReference type="Proteomes" id="UP000823963"/>
    </source>
</evidence>
<dbReference type="SUPFAM" id="SSF50814">
    <property type="entry name" value="Lipocalins"/>
    <property type="match status" value="1"/>
</dbReference>
<dbReference type="InterPro" id="IPR012674">
    <property type="entry name" value="Calycin"/>
</dbReference>
<organism evidence="1 2">
    <name type="scientific">Candidatus Ligilactobacillus excrementigallinarum</name>
    <dbReference type="NCBI Taxonomy" id="2838641"/>
    <lineage>
        <taxon>Bacteria</taxon>
        <taxon>Bacillati</taxon>
        <taxon>Bacillota</taxon>
        <taxon>Bacilli</taxon>
        <taxon>Lactobacillales</taxon>
        <taxon>Lactobacillaceae</taxon>
        <taxon>Ligilactobacillus</taxon>
    </lineage>
</organism>